<keyword evidence="6" id="KW-1185">Reference proteome</keyword>
<dbReference type="InterPro" id="IPR000524">
    <property type="entry name" value="Tscrpt_reg_HTH_GntR"/>
</dbReference>
<protein>
    <submittedName>
        <fullName evidence="5">Transcriptional regulator</fullName>
    </submittedName>
</protein>
<dbReference type="PANTHER" id="PTHR43537">
    <property type="entry name" value="TRANSCRIPTIONAL REGULATOR, GNTR FAMILY"/>
    <property type="match status" value="1"/>
</dbReference>
<keyword evidence="2" id="KW-0238">DNA-binding</keyword>
<dbReference type="Pfam" id="PF07729">
    <property type="entry name" value="FCD"/>
    <property type="match status" value="1"/>
</dbReference>
<dbReference type="Proteomes" id="UP000239406">
    <property type="component" value="Unassembled WGS sequence"/>
</dbReference>
<accession>A0A2S5T5T5</accession>
<dbReference type="InterPro" id="IPR036390">
    <property type="entry name" value="WH_DNA-bd_sf"/>
</dbReference>
<reference evidence="5 6" key="1">
    <citation type="submission" date="2018-02" db="EMBL/GenBank/DDBJ databases">
        <title>Reclassifiation of [Polyangium] brachysporum DSM 7029 as Guopingzhaonella breviflexa gen. nov., sp. nov., a member of the family Comamonadaceae.</title>
        <authorList>
            <person name="Tang B."/>
        </authorList>
    </citation>
    <scope>NUCLEOTIDE SEQUENCE [LARGE SCALE GENOMIC DNA]</scope>
    <source>
        <strain evidence="5 6">DSM 15344</strain>
    </source>
</reference>
<dbReference type="SUPFAM" id="SSF46785">
    <property type="entry name" value="Winged helix' DNA-binding domain"/>
    <property type="match status" value="1"/>
</dbReference>
<feature type="region of interest" description="Disordered" evidence="4">
    <location>
        <begin position="249"/>
        <end position="277"/>
    </location>
</feature>
<keyword evidence="3" id="KW-0804">Transcription</keyword>
<gene>
    <name evidence="5" type="ORF">C1702_06430</name>
</gene>
<dbReference type="PROSITE" id="PS50949">
    <property type="entry name" value="HTH_GNTR"/>
    <property type="match status" value="1"/>
</dbReference>
<dbReference type="InterPro" id="IPR011711">
    <property type="entry name" value="GntR_C"/>
</dbReference>
<dbReference type="PANTHER" id="PTHR43537:SF20">
    <property type="entry name" value="HTH-TYPE TRANSCRIPTIONAL REPRESSOR GLAR"/>
    <property type="match status" value="1"/>
</dbReference>
<dbReference type="Pfam" id="PF00392">
    <property type="entry name" value="GntR"/>
    <property type="match status" value="1"/>
</dbReference>
<dbReference type="GO" id="GO:0003677">
    <property type="term" value="F:DNA binding"/>
    <property type="evidence" value="ECO:0007669"/>
    <property type="project" value="UniProtKB-KW"/>
</dbReference>
<proteinExistence type="predicted"/>
<dbReference type="EMBL" id="PSNY01000006">
    <property type="protein sequence ID" value="PPE70316.1"/>
    <property type="molecule type" value="Genomic_DNA"/>
</dbReference>
<evidence type="ECO:0000313" key="5">
    <source>
        <dbReference type="EMBL" id="PPE70316.1"/>
    </source>
</evidence>
<dbReference type="SMART" id="SM00895">
    <property type="entry name" value="FCD"/>
    <property type="match status" value="1"/>
</dbReference>
<organism evidence="5 6">
    <name type="scientific">Caldimonas thermodepolymerans</name>
    <dbReference type="NCBI Taxonomy" id="215580"/>
    <lineage>
        <taxon>Bacteria</taxon>
        <taxon>Pseudomonadati</taxon>
        <taxon>Pseudomonadota</taxon>
        <taxon>Betaproteobacteria</taxon>
        <taxon>Burkholderiales</taxon>
        <taxon>Sphaerotilaceae</taxon>
        <taxon>Caldimonas</taxon>
    </lineage>
</organism>
<dbReference type="InterPro" id="IPR036388">
    <property type="entry name" value="WH-like_DNA-bd_sf"/>
</dbReference>
<evidence type="ECO:0000313" key="6">
    <source>
        <dbReference type="Proteomes" id="UP000239406"/>
    </source>
</evidence>
<sequence length="277" mass="30686">MAKRSFQPPSPLPVDPADGAATRTLIEQTYTTLRDDIIEGRLAPDSRLRIEHLRQQYQVGAGTLREALTRLVSDALVVAEGQRGFRVAPIAIEDLEDITRLRVHIETDALRQSIRCGDDAWRARVTAAYEALSAEEQPVRPERRRQWEALNLRFHEALLSGHASPWTQRVLRLLARHSERYRSYAIGLPDSGRDVHAEHTEIYQLAISGQEARAALALEAHISATPYMLIRALREGRIVLPGARPPAAAHARATPAGAGAAPQQRPWTQPAGEPLAT</sequence>
<dbReference type="AlphaFoldDB" id="A0A2S5T5T5"/>
<dbReference type="GO" id="GO:0003700">
    <property type="term" value="F:DNA-binding transcription factor activity"/>
    <property type="evidence" value="ECO:0007669"/>
    <property type="project" value="InterPro"/>
</dbReference>
<keyword evidence="1" id="KW-0805">Transcription regulation</keyword>
<evidence type="ECO:0000256" key="4">
    <source>
        <dbReference type="SAM" id="MobiDB-lite"/>
    </source>
</evidence>
<comment type="caution">
    <text evidence="5">The sequence shown here is derived from an EMBL/GenBank/DDBJ whole genome shotgun (WGS) entry which is preliminary data.</text>
</comment>
<dbReference type="Gene3D" id="1.10.10.10">
    <property type="entry name" value="Winged helix-like DNA-binding domain superfamily/Winged helix DNA-binding domain"/>
    <property type="match status" value="1"/>
</dbReference>
<dbReference type="RefSeq" id="WP_104356868.1">
    <property type="nucleotide sequence ID" value="NZ_CP064338.1"/>
</dbReference>
<dbReference type="InterPro" id="IPR008920">
    <property type="entry name" value="TF_FadR/GntR_C"/>
</dbReference>
<evidence type="ECO:0000256" key="2">
    <source>
        <dbReference type="ARBA" id="ARBA00023125"/>
    </source>
</evidence>
<dbReference type="Gene3D" id="1.20.120.530">
    <property type="entry name" value="GntR ligand-binding domain-like"/>
    <property type="match status" value="1"/>
</dbReference>
<dbReference type="SMART" id="SM00345">
    <property type="entry name" value="HTH_GNTR"/>
    <property type="match status" value="1"/>
</dbReference>
<evidence type="ECO:0000256" key="1">
    <source>
        <dbReference type="ARBA" id="ARBA00023015"/>
    </source>
</evidence>
<dbReference type="SUPFAM" id="SSF48008">
    <property type="entry name" value="GntR ligand-binding domain-like"/>
    <property type="match status" value="1"/>
</dbReference>
<name>A0A2S5T5T5_9BURK</name>
<evidence type="ECO:0000256" key="3">
    <source>
        <dbReference type="ARBA" id="ARBA00023163"/>
    </source>
</evidence>
<feature type="compositionally biased region" description="Low complexity" evidence="4">
    <location>
        <begin position="249"/>
        <end position="266"/>
    </location>
</feature>